<name>A0ABU7Z5K7_9MICO</name>
<dbReference type="EMBL" id="JBAGLP010000116">
    <property type="protein sequence ID" value="MEG3614611.1"/>
    <property type="molecule type" value="Genomic_DNA"/>
</dbReference>
<evidence type="ECO:0000256" key="3">
    <source>
        <dbReference type="ARBA" id="ARBA00023163"/>
    </source>
</evidence>
<reference evidence="5" key="2">
    <citation type="submission" date="2024-02" db="EMBL/GenBank/DDBJ databases">
        <authorList>
            <person name="Prathaban M."/>
            <person name="Mythili R."/>
            <person name="Sharmila Devi N."/>
            <person name="Sobanaa M."/>
            <person name="Prathiviraj R."/>
            <person name="Selvin J."/>
        </authorList>
    </citation>
    <scope>NUCLEOTIDE SEQUENCE</scope>
    <source>
        <strain evidence="5">MP1014</strain>
    </source>
</reference>
<dbReference type="PROSITE" id="PS00622">
    <property type="entry name" value="HTH_LUXR_1"/>
    <property type="match status" value="1"/>
</dbReference>
<gene>
    <name evidence="5" type="ORF">V5O49_05675</name>
</gene>
<dbReference type="PROSITE" id="PS50043">
    <property type="entry name" value="HTH_LUXR_2"/>
    <property type="match status" value="1"/>
</dbReference>
<dbReference type="RefSeq" id="WP_332901382.1">
    <property type="nucleotide sequence ID" value="NZ_JBAGLP010000116.1"/>
</dbReference>
<organism evidence="5 6">
    <name type="scientific">Isoptericola haloaureus</name>
    <dbReference type="NCBI Taxonomy" id="1542902"/>
    <lineage>
        <taxon>Bacteria</taxon>
        <taxon>Bacillati</taxon>
        <taxon>Actinomycetota</taxon>
        <taxon>Actinomycetes</taxon>
        <taxon>Micrococcales</taxon>
        <taxon>Promicromonosporaceae</taxon>
        <taxon>Isoptericola</taxon>
    </lineage>
</organism>
<protein>
    <submittedName>
        <fullName evidence="5">Helix-turn-helix transcriptional regulator</fullName>
    </submittedName>
</protein>
<dbReference type="PANTHER" id="PTHR44688:SF16">
    <property type="entry name" value="DNA-BINDING TRANSCRIPTIONAL ACTIVATOR DEVR_DOSR"/>
    <property type="match status" value="1"/>
</dbReference>
<evidence type="ECO:0000256" key="1">
    <source>
        <dbReference type="ARBA" id="ARBA00023015"/>
    </source>
</evidence>
<evidence type="ECO:0000259" key="4">
    <source>
        <dbReference type="PROSITE" id="PS50043"/>
    </source>
</evidence>
<comment type="caution">
    <text evidence="5">The sequence shown here is derived from an EMBL/GenBank/DDBJ whole genome shotgun (WGS) entry which is preliminary data.</text>
</comment>
<dbReference type="CDD" id="cd06170">
    <property type="entry name" value="LuxR_C_like"/>
    <property type="match status" value="1"/>
</dbReference>
<dbReference type="Pfam" id="PF00196">
    <property type="entry name" value="GerE"/>
    <property type="match status" value="1"/>
</dbReference>
<keyword evidence="2" id="KW-0238">DNA-binding</keyword>
<proteinExistence type="predicted"/>
<accession>A0ABU7Z5K7</accession>
<dbReference type="Proteomes" id="UP001310387">
    <property type="component" value="Unassembled WGS sequence"/>
</dbReference>
<dbReference type="InterPro" id="IPR016032">
    <property type="entry name" value="Sig_transdc_resp-reg_C-effctor"/>
</dbReference>
<dbReference type="PRINTS" id="PR00038">
    <property type="entry name" value="HTHLUXR"/>
</dbReference>
<dbReference type="PANTHER" id="PTHR44688">
    <property type="entry name" value="DNA-BINDING TRANSCRIPTIONAL ACTIVATOR DEVR_DOSR"/>
    <property type="match status" value="1"/>
</dbReference>
<dbReference type="SUPFAM" id="SSF46894">
    <property type="entry name" value="C-terminal effector domain of the bipartite response regulators"/>
    <property type="match status" value="1"/>
</dbReference>
<evidence type="ECO:0000313" key="6">
    <source>
        <dbReference type="Proteomes" id="UP001310387"/>
    </source>
</evidence>
<dbReference type="InterPro" id="IPR036388">
    <property type="entry name" value="WH-like_DNA-bd_sf"/>
</dbReference>
<dbReference type="Gene3D" id="1.10.10.10">
    <property type="entry name" value="Winged helix-like DNA-binding domain superfamily/Winged helix DNA-binding domain"/>
    <property type="match status" value="1"/>
</dbReference>
<sequence length="537" mass="54302">MTSLGPADPAVGGSDRARAVVAPSVVSRLERAAPGDPRVVDQLAAVLRPVHLDGGALLPDPLPAVPAVQSRVPVAVLAPEERRVMVCAALAVTERAEVVLQAAAADAAVLARPVVRELLAVRDGRATLRDVGVRAALHAGTALSERSGLHAALARSARRVGDAASALWHTAASTLSGDELLADGLLELADLLLSRGDAESAHLVAREAISHATGVRRARAFLLSGRSALWSGHLDDAERWLRRAAGCKVPEVAGAADALLAPTLGLRRGSPDGSTAAHAPGGAGAVLSRLVVPVGALAATPSDRAALASAVDALHLLDGDPAAADAALARAVVGAVPTVRRPGPWPVVAGALTPLAEAHLRVVQALVLVCTGERGVAAEVLSDAVARLPVSHVVGGLVADLTAHLGAEPGARGGAPAAAWQRWGPERSVAAGAVTALLPGVVPLSGSALALAATPAPRADESGQEGPAGLPAAWSSALTPRELQVVAAVARGRSNRQVSDELSVSVRTVEVHLGRVFRKLGVSSRSELLVRALRPAD</sequence>
<evidence type="ECO:0000313" key="5">
    <source>
        <dbReference type="EMBL" id="MEG3614611.1"/>
    </source>
</evidence>
<reference evidence="5" key="1">
    <citation type="journal article" date="2024" name="Antonie Van Leeuwenhoek">
        <title>Isoptericola haloaureus sp. nov., a dimorphic actinobacterium isolated from mangrove sediments of southeast India, implicating biosaline agricultural significance through nitrogen fixation and salt tolerance genes.</title>
        <authorList>
            <person name="Prathaban M."/>
            <person name="Prathiviraj R."/>
            <person name="Ravichandran M."/>
            <person name="Natarajan S.D."/>
            <person name="Sobanaa M."/>
            <person name="Hari Krishna Kumar S."/>
            <person name="Chandrasekar V."/>
            <person name="Selvin J."/>
        </authorList>
    </citation>
    <scope>NUCLEOTIDE SEQUENCE</scope>
    <source>
        <strain evidence="5">MP1014</strain>
    </source>
</reference>
<dbReference type="SMART" id="SM00421">
    <property type="entry name" value="HTH_LUXR"/>
    <property type="match status" value="1"/>
</dbReference>
<keyword evidence="3" id="KW-0804">Transcription</keyword>
<feature type="domain" description="HTH luxR-type" evidence="4">
    <location>
        <begin position="471"/>
        <end position="536"/>
    </location>
</feature>
<dbReference type="InterPro" id="IPR000792">
    <property type="entry name" value="Tscrpt_reg_LuxR_C"/>
</dbReference>
<keyword evidence="1" id="KW-0805">Transcription regulation</keyword>
<keyword evidence="6" id="KW-1185">Reference proteome</keyword>
<evidence type="ECO:0000256" key="2">
    <source>
        <dbReference type="ARBA" id="ARBA00023125"/>
    </source>
</evidence>